<reference evidence="3 4" key="1">
    <citation type="submission" date="2023-08" db="EMBL/GenBank/DDBJ databases">
        <title>Achromobacter seleniivolatilans sp. nov., isolated from seleniferous soil.</title>
        <authorList>
            <person name="Zhang S."/>
            <person name="Li K."/>
            <person name="Peng J."/>
            <person name="Zhao Q."/>
            <person name="Wang H."/>
            <person name="Guo Y."/>
        </authorList>
    </citation>
    <scope>NUCLEOTIDE SEQUENCE [LARGE SCALE GENOMIC DNA]</scope>
    <source>
        <strain evidence="3 4">R39</strain>
    </source>
</reference>
<evidence type="ECO:0000259" key="2">
    <source>
        <dbReference type="Pfam" id="PF18426"/>
    </source>
</evidence>
<name>A0ABY9LVH1_9BURK</name>
<evidence type="ECO:0000256" key="1">
    <source>
        <dbReference type="SAM" id="MobiDB-lite"/>
    </source>
</evidence>
<dbReference type="EMBL" id="CP132976">
    <property type="protein sequence ID" value="WMD18791.1"/>
    <property type="molecule type" value="Genomic_DNA"/>
</dbReference>
<feature type="compositionally biased region" description="Pro residues" evidence="1">
    <location>
        <begin position="374"/>
        <end position="384"/>
    </location>
</feature>
<protein>
    <submittedName>
        <fullName evidence="3">T6SS immunity protein Tli4 family protein</fullName>
    </submittedName>
</protein>
<proteinExistence type="predicted"/>
<gene>
    <name evidence="3" type="ORF">RAS12_19450</name>
</gene>
<dbReference type="Proteomes" id="UP001234798">
    <property type="component" value="Chromosome"/>
</dbReference>
<dbReference type="RefSeq" id="WP_306938188.1">
    <property type="nucleotide sequence ID" value="NZ_CP132976.1"/>
</dbReference>
<evidence type="ECO:0000313" key="3">
    <source>
        <dbReference type="EMBL" id="WMD18791.1"/>
    </source>
</evidence>
<dbReference type="Pfam" id="PF18426">
    <property type="entry name" value="Tli4_C"/>
    <property type="match status" value="1"/>
</dbReference>
<evidence type="ECO:0000313" key="4">
    <source>
        <dbReference type="Proteomes" id="UP001234798"/>
    </source>
</evidence>
<feature type="region of interest" description="Disordered" evidence="1">
    <location>
        <begin position="368"/>
        <end position="395"/>
    </location>
</feature>
<keyword evidence="4" id="KW-1185">Reference proteome</keyword>
<organism evidence="3 4">
    <name type="scientific">Achromobacter seleniivolatilans</name>
    <dbReference type="NCBI Taxonomy" id="3047478"/>
    <lineage>
        <taxon>Bacteria</taxon>
        <taxon>Pseudomonadati</taxon>
        <taxon>Pseudomonadota</taxon>
        <taxon>Betaproteobacteria</taxon>
        <taxon>Burkholderiales</taxon>
        <taxon>Alcaligenaceae</taxon>
        <taxon>Achromobacter</taxon>
    </lineage>
</organism>
<dbReference type="InterPro" id="IPR041290">
    <property type="entry name" value="Tli4_C"/>
</dbReference>
<accession>A0ABY9LVH1</accession>
<sequence>MNRKYLIHILLTACLIAATAVGIDQWRLAHPQRVHAMTTLTENMRTHCIGRLQIDLPDGTTTPANASGAIVRGLDVSVTTGVSRQRYEEILEARWQALQGLTHDNYGKQYIRPSEKIGSNELGFIFAYQYKSLHVPDLYGVWANRIFHNAEGYVWLDGALVKIRSDVDGKDLISQLLPAISARSPEQFPTQAGLCLDGIFIAEPYNMERDESVTWKFNLPRNMTAVIRHTKVWGPARSITKRASASAAFRAAYLASRSSDQVFKEHMFRIANRTVGELVGEEVVVGSLEGASDAPYQTQIGGTWEFPGRGADSPAPQIVVDLSVFGIETNDMPSPAGGFPKIEDMPNGPTEEEFFEVWDAMVASTRIRSGALTPPRPVESPPSPVSSAQAEANQKLMDDFLSTDEHGMLWKPVDD</sequence>
<feature type="domain" description="Tle cognate immunity protein 4 C-terminal" evidence="2">
    <location>
        <begin position="188"/>
        <end position="370"/>
    </location>
</feature>